<evidence type="ECO:0000256" key="6">
    <source>
        <dbReference type="ARBA" id="ARBA00022968"/>
    </source>
</evidence>
<evidence type="ECO:0000256" key="9">
    <source>
        <dbReference type="ARBA" id="ARBA00023136"/>
    </source>
</evidence>
<evidence type="ECO:0000256" key="1">
    <source>
        <dbReference type="ARBA" id="ARBA00004447"/>
    </source>
</evidence>
<comment type="catalytic activity">
    <reaction evidence="12">
        <text>a beta-D-galactoside + CMP-N-acetyl-beta-neuraminate = an N-acetyl-alpha-neuraminyl-(2-&gt;6)-beta-D-galactosyl derivative + CMP + H(+)</text>
        <dbReference type="Rhea" id="RHEA:52104"/>
        <dbReference type="ChEBI" id="CHEBI:15378"/>
        <dbReference type="ChEBI" id="CHEBI:28034"/>
        <dbReference type="ChEBI" id="CHEBI:57812"/>
        <dbReference type="ChEBI" id="CHEBI:60377"/>
        <dbReference type="ChEBI" id="CHEBI:136398"/>
        <dbReference type="EC" id="2.4.3.1"/>
    </reaction>
</comment>
<dbReference type="GO" id="GO:0032580">
    <property type="term" value="C:Golgi cisterna membrane"/>
    <property type="evidence" value="ECO:0007669"/>
    <property type="project" value="UniProtKB-SubCell"/>
</dbReference>
<dbReference type="Proteomes" id="UP001190700">
    <property type="component" value="Unassembled WGS sequence"/>
</dbReference>
<reference evidence="15 16" key="1">
    <citation type="journal article" date="2015" name="Genome Biol. Evol.">
        <title>Comparative Genomics of a Bacterivorous Green Alga Reveals Evolutionary Causalities and Consequences of Phago-Mixotrophic Mode of Nutrition.</title>
        <authorList>
            <person name="Burns J.A."/>
            <person name="Paasch A."/>
            <person name="Narechania A."/>
            <person name="Kim E."/>
        </authorList>
    </citation>
    <scope>NUCLEOTIDE SEQUENCE [LARGE SCALE GENOMIC DNA]</scope>
    <source>
        <strain evidence="15 16">PLY_AMNH</strain>
    </source>
</reference>
<keyword evidence="6" id="KW-0735">Signal-anchor</keyword>
<dbReference type="EC" id="2.4.3.1" evidence="13"/>
<evidence type="ECO:0000313" key="16">
    <source>
        <dbReference type="Proteomes" id="UP001190700"/>
    </source>
</evidence>
<keyword evidence="8" id="KW-0333">Golgi apparatus</keyword>
<keyword evidence="7" id="KW-1133">Transmembrane helix</keyword>
<evidence type="ECO:0000256" key="11">
    <source>
        <dbReference type="ARBA" id="ARBA00023180"/>
    </source>
</evidence>
<comment type="subcellular location">
    <subcellularLocation>
        <location evidence="1">Golgi apparatus</location>
        <location evidence="1">Golgi stack membrane</location>
        <topology evidence="1">Single-pass type II membrane protein</topology>
    </subcellularLocation>
</comment>
<evidence type="ECO:0000256" key="2">
    <source>
        <dbReference type="ARBA" id="ARBA00006003"/>
    </source>
</evidence>
<name>A0AAE0C059_9CHLO</name>
<evidence type="ECO:0000256" key="5">
    <source>
        <dbReference type="ARBA" id="ARBA00022692"/>
    </source>
</evidence>
<evidence type="ECO:0000256" key="13">
    <source>
        <dbReference type="ARBA" id="ARBA00034329"/>
    </source>
</evidence>
<dbReference type="InterPro" id="IPR001675">
    <property type="entry name" value="Glyco_trans_29"/>
</dbReference>
<dbReference type="GO" id="GO:0003835">
    <property type="term" value="F:beta-galactoside alpha-2,6-sialyltransferase activity"/>
    <property type="evidence" value="ECO:0007669"/>
    <property type="project" value="UniProtKB-EC"/>
</dbReference>
<comment type="caution">
    <text evidence="15">The sequence shown here is derived from an EMBL/GenBank/DDBJ whole genome shotgun (WGS) entry which is preliminary data.</text>
</comment>
<keyword evidence="4" id="KW-0808">Transferase</keyword>
<sequence length="407" mass="45324">MLTAYSPASHFHSRPAFAPRPLLGLLLVALWSSSLVVVELKQLGDVGETSSDIADVWHPPAGARSLQIAGNHTGPAACPALFTGVACERSVGLPVCLKTPFPGPLTIWKQPVSIDPRSYDKFAVNGSAGDLPALPFWGNLSYPIKSCALVSSGGNLIGSKWGKRIDAHDMIARLNNAPVKGFEKDVGSKTHLRYTNGFYEGYREKPHEAIIGGKWCNKGAPCKKGDLTRVLEKKVHPMNPDFNQHTKTPYFKKVGHIPSAGFVATVILLHVCQKVNLFGFNILATKKKPHNMKAWYYEDTLWHKADERARRKIPDSAKFERKRWTINEWTYVDSPPSSGARGKKGRRLTQVEEEDRAASQTDLWKADAHSPLRKQQRRLLGQSATIMVEKLCMQHLYSRKLLTTTER</sequence>
<dbReference type="GO" id="GO:0097503">
    <property type="term" value="P:sialylation"/>
    <property type="evidence" value="ECO:0007669"/>
    <property type="project" value="TreeGrafter"/>
</dbReference>
<keyword evidence="9" id="KW-0472">Membrane</keyword>
<protein>
    <recommendedName>
        <fullName evidence="13">beta-galactoside alpha-(2,6)-sialyltransferase</fullName>
        <ecNumber evidence="13">2.4.3.1</ecNumber>
    </recommendedName>
</protein>
<keyword evidence="10" id="KW-1015">Disulfide bond</keyword>
<dbReference type="PANTHER" id="PTHR46059">
    <property type="entry name" value="BETA-GALACTOSIDE ALPHA-2,6-SIALYLTRANSFERASE"/>
    <property type="match status" value="1"/>
</dbReference>
<accession>A0AAE0C059</accession>
<evidence type="ECO:0000256" key="7">
    <source>
        <dbReference type="ARBA" id="ARBA00022989"/>
    </source>
</evidence>
<keyword evidence="11" id="KW-0325">Glycoprotein</keyword>
<keyword evidence="16" id="KW-1185">Reference proteome</keyword>
<dbReference type="Gene3D" id="3.90.1480.20">
    <property type="entry name" value="Glycosyl transferase family 29"/>
    <property type="match status" value="1"/>
</dbReference>
<dbReference type="Pfam" id="PF00777">
    <property type="entry name" value="Glyco_transf_29"/>
    <property type="match status" value="2"/>
</dbReference>
<evidence type="ECO:0000313" key="15">
    <source>
        <dbReference type="EMBL" id="KAK3245354.1"/>
    </source>
</evidence>
<evidence type="ECO:0000256" key="8">
    <source>
        <dbReference type="ARBA" id="ARBA00023034"/>
    </source>
</evidence>
<evidence type="ECO:0000256" key="14">
    <source>
        <dbReference type="SAM" id="MobiDB-lite"/>
    </source>
</evidence>
<dbReference type="PANTHER" id="PTHR46059:SF1">
    <property type="entry name" value="BETA-GALACTOSIDE ALPHA-2,6-SIALYLTRANSFERASE"/>
    <property type="match status" value="1"/>
</dbReference>
<organism evidence="15 16">
    <name type="scientific">Cymbomonas tetramitiformis</name>
    <dbReference type="NCBI Taxonomy" id="36881"/>
    <lineage>
        <taxon>Eukaryota</taxon>
        <taxon>Viridiplantae</taxon>
        <taxon>Chlorophyta</taxon>
        <taxon>Pyramimonadophyceae</taxon>
        <taxon>Pyramimonadales</taxon>
        <taxon>Pyramimonadaceae</taxon>
        <taxon>Cymbomonas</taxon>
    </lineage>
</organism>
<dbReference type="AlphaFoldDB" id="A0AAE0C059"/>
<proteinExistence type="inferred from homology"/>
<gene>
    <name evidence="15" type="ORF">CYMTET_45074</name>
</gene>
<dbReference type="EMBL" id="LGRX02030742">
    <property type="protein sequence ID" value="KAK3245354.1"/>
    <property type="molecule type" value="Genomic_DNA"/>
</dbReference>
<keyword evidence="3" id="KW-0328">Glycosyltransferase</keyword>
<evidence type="ECO:0000256" key="12">
    <source>
        <dbReference type="ARBA" id="ARBA00034249"/>
    </source>
</evidence>
<evidence type="ECO:0000256" key="10">
    <source>
        <dbReference type="ARBA" id="ARBA00023157"/>
    </source>
</evidence>
<dbReference type="InterPro" id="IPR038578">
    <property type="entry name" value="GT29-like_sf"/>
</dbReference>
<feature type="region of interest" description="Disordered" evidence="14">
    <location>
        <begin position="335"/>
        <end position="367"/>
    </location>
</feature>
<comment type="similarity">
    <text evidence="2">Belongs to the glycosyltransferase 29 family.</text>
</comment>
<evidence type="ECO:0000256" key="3">
    <source>
        <dbReference type="ARBA" id="ARBA00022676"/>
    </source>
</evidence>
<evidence type="ECO:0000256" key="4">
    <source>
        <dbReference type="ARBA" id="ARBA00022679"/>
    </source>
</evidence>
<keyword evidence="5" id="KW-0812">Transmembrane</keyword>